<dbReference type="PROSITE" id="PS51525">
    <property type="entry name" value="NET"/>
    <property type="match status" value="1"/>
</dbReference>
<sequence length="322" mass="36714">MKPMVFGTIKNQMEAKDGNWYKNVREIYANVRLVFTNAMKYNDDQSDVHVMAKSLLENFEEKWLQLLAEVAEEEARQKNEEAQTLANMRNSRKAAYSKIARETYNELDELNSQLEELRAMVIKKCSVSPAVSISSQLHVSTHQQACCEQESFASSDFHHPPLVISYQPCFPTTQQLRHEQGSIASSLGNWVHRHLPLKERLQGISFLTVSEKPLKKMTTEEKRKLGVGLSTLSSEDLNKALEIIAEDNPSFQATDEVVDLDLDAQSESTLWKLKFFVKRALENQGKNSARKADDNLKRKREIICEALVKSAAKKRNKKLLVS</sequence>
<dbReference type="SUPFAM" id="SSF47370">
    <property type="entry name" value="Bromodomain"/>
    <property type="match status" value="1"/>
</dbReference>
<accession>A0A8J5G7X4</accession>
<keyword evidence="9" id="KW-1185">Reference proteome</keyword>
<feature type="coiled-coil region" evidence="5">
    <location>
        <begin position="56"/>
        <end position="120"/>
    </location>
</feature>
<dbReference type="InterPro" id="IPR036427">
    <property type="entry name" value="Bromodomain-like_sf"/>
</dbReference>
<gene>
    <name evidence="8" type="ORF">ZIOFF_041655</name>
</gene>
<protein>
    <submittedName>
        <fullName evidence="8">Uncharacterized protein</fullName>
    </submittedName>
</protein>
<proteinExistence type="predicted"/>
<dbReference type="PROSITE" id="PS50014">
    <property type="entry name" value="BROMODOMAIN_2"/>
    <property type="match status" value="1"/>
</dbReference>
<dbReference type="AlphaFoldDB" id="A0A8J5G7X4"/>
<evidence type="ECO:0000256" key="1">
    <source>
        <dbReference type="ARBA" id="ARBA00023015"/>
    </source>
</evidence>
<dbReference type="PANTHER" id="PTHR45926">
    <property type="entry name" value="OSJNBA0053K19.4 PROTEIN"/>
    <property type="match status" value="1"/>
</dbReference>
<dbReference type="Proteomes" id="UP000734854">
    <property type="component" value="Unassembled WGS sequence"/>
</dbReference>
<dbReference type="EMBL" id="JACMSC010000011">
    <property type="protein sequence ID" value="KAG6501771.1"/>
    <property type="molecule type" value="Genomic_DNA"/>
</dbReference>
<feature type="domain" description="NET" evidence="7">
    <location>
        <begin position="207"/>
        <end position="288"/>
    </location>
</feature>
<dbReference type="InterPro" id="IPR001487">
    <property type="entry name" value="Bromodomain"/>
</dbReference>
<evidence type="ECO:0000256" key="4">
    <source>
        <dbReference type="PROSITE-ProRule" id="PRU00035"/>
    </source>
</evidence>
<name>A0A8J5G7X4_ZINOF</name>
<keyword evidence="3" id="KW-0804">Transcription</keyword>
<keyword evidence="1" id="KW-0805">Transcription regulation</keyword>
<feature type="domain" description="Bromo" evidence="6">
    <location>
        <begin position="1"/>
        <end position="49"/>
    </location>
</feature>
<evidence type="ECO:0000256" key="5">
    <source>
        <dbReference type="SAM" id="Coils"/>
    </source>
</evidence>
<organism evidence="8 9">
    <name type="scientific">Zingiber officinale</name>
    <name type="common">Ginger</name>
    <name type="synonym">Amomum zingiber</name>
    <dbReference type="NCBI Taxonomy" id="94328"/>
    <lineage>
        <taxon>Eukaryota</taxon>
        <taxon>Viridiplantae</taxon>
        <taxon>Streptophyta</taxon>
        <taxon>Embryophyta</taxon>
        <taxon>Tracheophyta</taxon>
        <taxon>Spermatophyta</taxon>
        <taxon>Magnoliopsida</taxon>
        <taxon>Liliopsida</taxon>
        <taxon>Zingiberales</taxon>
        <taxon>Zingiberaceae</taxon>
        <taxon>Zingiber</taxon>
    </lineage>
</organism>
<dbReference type="InterPro" id="IPR038336">
    <property type="entry name" value="NET_sf"/>
</dbReference>
<evidence type="ECO:0000313" key="9">
    <source>
        <dbReference type="Proteomes" id="UP000734854"/>
    </source>
</evidence>
<comment type="caution">
    <text evidence="8">The sequence shown here is derived from an EMBL/GenBank/DDBJ whole genome shotgun (WGS) entry which is preliminary data.</text>
</comment>
<evidence type="ECO:0000313" key="8">
    <source>
        <dbReference type="EMBL" id="KAG6501771.1"/>
    </source>
</evidence>
<evidence type="ECO:0000256" key="2">
    <source>
        <dbReference type="ARBA" id="ARBA00023117"/>
    </source>
</evidence>
<dbReference type="Pfam" id="PF00439">
    <property type="entry name" value="Bromodomain"/>
    <property type="match status" value="1"/>
</dbReference>
<evidence type="ECO:0000256" key="3">
    <source>
        <dbReference type="ARBA" id="ARBA00023163"/>
    </source>
</evidence>
<evidence type="ECO:0000259" key="7">
    <source>
        <dbReference type="PROSITE" id="PS51525"/>
    </source>
</evidence>
<keyword evidence="5" id="KW-0175">Coiled coil</keyword>
<dbReference type="Gene3D" id="1.20.1270.220">
    <property type="match status" value="1"/>
</dbReference>
<reference evidence="8 9" key="1">
    <citation type="submission" date="2020-08" db="EMBL/GenBank/DDBJ databases">
        <title>Plant Genome Project.</title>
        <authorList>
            <person name="Zhang R.-G."/>
        </authorList>
    </citation>
    <scope>NUCLEOTIDE SEQUENCE [LARGE SCALE GENOMIC DNA]</scope>
    <source>
        <tissue evidence="8">Rhizome</tissue>
    </source>
</reference>
<dbReference type="Gene3D" id="1.20.920.10">
    <property type="entry name" value="Bromodomain-like"/>
    <property type="match status" value="1"/>
</dbReference>
<keyword evidence="2 4" id="KW-0103">Bromodomain</keyword>
<dbReference type="Pfam" id="PF17035">
    <property type="entry name" value="BET"/>
    <property type="match status" value="1"/>
</dbReference>
<dbReference type="InterPro" id="IPR027353">
    <property type="entry name" value="NET_dom"/>
</dbReference>
<evidence type="ECO:0000259" key="6">
    <source>
        <dbReference type="PROSITE" id="PS50014"/>
    </source>
</evidence>